<dbReference type="SUPFAM" id="SSF48403">
    <property type="entry name" value="Ankyrin repeat"/>
    <property type="match status" value="1"/>
</dbReference>
<dbReference type="Gene3D" id="1.25.40.20">
    <property type="entry name" value="Ankyrin repeat-containing domain"/>
    <property type="match status" value="2"/>
</dbReference>
<dbReference type="AlphaFoldDB" id="A0A9W6WQ79"/>
<dbReference type="Proteomes" id="UP001165083">
    <property type="component" value="Unassembled WGS sequence"/>
</dbReference>
<dbReference type="InterPro" id="IPR036770">
    <property type="entry name" value="Ankyrin_rpt-contain_sf"/>
</dbReference>
<dbReference type="PANTHER" id="PTHR46586">
    <property type="entry name" value="ANKYRIN REPEAT-CONTAINING PROTEIN"/>
    <property type="match status" value="1"/>
</dbReference>
<dbReference type="Pfam" id="PF12796">
    <property type="entry name" value="Ank_2"/>
    <property type="match status" value="1"/>
</dbReference>
<dbReference type="PANTHER" id="PTHR46586:SF3">
    <property type="entry name" value="ANKYRIN REPEAT-CONTAINING PROTEIN"/>
    <property type="match status" value="1"/>
</dbReference>
<comment type="caution">
    <text evidence="1">The sequence shown here is derived from an EMBL/GenBank/DDBJ whole genome shotgun (WGS) entry which is preliminary data.</text>
</comment>
<accession>A0A9W6WQ79</accession>
<sequence length="470" mass="52475">MERPAKRQKLLPLPVTKEMKEAVILLCQQKQIDGPPRHKIVAFLGLSQTVSQVCKTDCPRMLQQLIERDAQVPSDSLVRYPEFVRWQFRQGLRNAVAQENLVMVKVLVWNIPDFLISVDVLCDAAARGRLDIIQWLFANRAVDNQGDCHRVVGAALEGGHLEVAKWLLPWVHVPGTSFVLEAVKSGNLEAVQWAYEQSAAKDIVFSKVIDAAMASGKLVIVAWLVKRLDVFVDLATPSSLHHSHIIEWLLLNHRCKCIGFSRAMAIAAGRGWLDIVCLLHKFAKNPGMYKTMELAARNGHLHIVEWLHLNSNGGCTKEAMDAAAGNGHLDVVKWLHLNRSERCTEGAMNRAAAYGFLNVVKWLAENRREDCTTIIAARTASRVEHAFPSLLKDRYQRCSVTALDAAASEGHLDVVVWLSARYPRARAVYAMDGAAQNGHLHVVKWLHLNRNEGCTVRAMDGAAKNGILKW</sequence>
<evidence type="ECO:0000313" key="2">
    <source>
        <dbReference type="Proteomes" id="UP001165083"/>
    </source>
</evidence>
<proteinExistence type="predicted"/>
<gene>
    <name evidence="1" type="ORF">Plil01_000372400</name>
</gene>
<organism evidence="1 2">
    <name type="scientific">Phytophthora lilii</name>
    <dbReference type="NCBI Taxonomy" id="2077276"/>
    <lineage>
        <taxon>Eukaryota</taxon>
        <taxon>Sar</taxon>
        <taxon>Stramenopiles</taxon>
        <taxon>Oomycota</taxon>
        <taxon>Peronosporomycetes</taxon>
        <taxon>Peronosporales</taxon>
        <taxon>Peronosporaceae</taxon>
        <taxon>Phytophthora</taxon>
    </lineage>
</organism>
<dbReference type="InterPro" id="IPR052050">
    <property type="entry name" value="SecEffector_AnkRepeat"/>
</dbReference>
<dbReference type="Pfam" id="PF13637">
    <property type="entry name" value="Ank_4"/>
    <property type="match status" value="1"/>
</dbReference>
<dbReference type="OrthoDB" id="109010at2759"/>
<dbReference type="EMBL" id="BSXW01000148">
    <property type="protein sequence ID" value="GMF13227.1"/>
    <property type="molecule type" value="Genomic_DNA"/>
</dbReference>
<evidence type="ECO:0000313" key="1">
    <source>
        <dbReference type="EMBL" id="GMF13227.1"/>
    </source>
</evidence>
<reference evidence="1" key="1">
    <citation type="submission" date="2023-04" db="EMBL/GenBank/DDBJ databases">
        <title>Phytophthora lilii NBRC 32176.</title>
        <authorList>
            <person name="Ichikawa N."/>
            <person name="Sato H."/>
            <person name="Tonouchi N."/>
        </authorList>
    </citation>
    <scope>NUCLEOTIDE SEQUENCE</scope>
    <source>
        <strain evidence="1">NBRC 32176</strain>
    </source>
</reference>
<keyword evidence="2" id="KW-1185">Reference proteome</keyword>
<protein>
    <submittedName>
        <fullName evidence="1">Unnamed protein product</fullName>
    </submittedName>
</protein>
<name>A0A9W6WQ79_9STRA</name>
<dbReference type="InterPro" id="IPR002110">
    <property type="entry name" value="Ankyrin_rpt"/>
</dbReference>